<keyword evidence="2 5" id="KW-0238">DNA-binding</keyword>
<sequence>MEPQPYSVTHTSTLRRRDCLPARDLGLHPTSLPDGTSGSIQSALAQEDAHLLRDLGADPTPPIQATGLGPAMLADPNAILPLGAFCELIARTGACTGCPHFGLLLGERVRLTSLGLIGSLLLHSETVGDALRSLIRHAEMHCVGATTALTAKDGTAVWNCVVYEPGTRCADQIADAAAAAGTNVLRALCGPDWSPDEVLLPRAVPADELTYRHVFGAPVRFSREAAALVFPASQLEQPIPGADPVVRRALQDRLRVETRRSALDFTTRLRQLLRTELMHGGGSAERIAGLLSMHRRTLSRRLEAEGTTFRAVAHQGRFEIARLLIEHTDIPFVQIATALGFSEASAFTRAFQHWSGDSPSAWRAGHRP</sequence>
<dbReference type="GO" id="GO:0005829">
    <property type="term" value="C:cytosol"/>
    <property type="evidence" value="ECO:0007669"/>
    <property type="project" value="TreeGrafter"/>
</dbReference>
<accession>A0A2N9AXR1</accession>
<dbReference type="Proteomes" id="UP000233769">
    <property type="component" value="Chromosome tk0001"/>
</dbReference>
<dbReference type="InterPro" id="IPR032687">
    <property type="entry name" value="AraC-type_N"/>
</dbReference>
<dbReference type="PANTHER" id="PTHR47894">
    <property type="entry name" value="HTH-TYPE TRANSCRIPTIONAL REGULATOR GADX"/>
    <property type="match status" value="1"/>
</dbReference>
<evidence type="ECO:0000256" key="3">
    <source>
        <dbReference type="ARBA" id="ARBA00023163"/>
    </source>
</evidence>
<proteinExistence type="predicted"/>
<reference evidence="6" key="1">
    <citation type="submission" date="2017-10" db="EMBL/GenBank/DDBJ databases">
        <authorList>
            <person name="Regsiter A."/>
            <person name="William W."/>
        </authorList>
    </citation>
    <scope>NUCLEOTIDE SEQUENCE [LARGE SCALE GENOMIC DNA]</scope>
</reference>
<dbReference type="SMART" id="SM00342">
    <property type="entry name" value="HTH_ARAC"/>
    <property type="match status" value="1"/>
</dbReference>
<dbReference type="GO" id="GO:0000976">
    <property type="term" value="F:transcription cis-regulatory region binding"/>
    <property type="evidence" value="ECO:0007669"/>
    <property type="project" value="TreeGrafter"/>
</dbReference>
<dbReference type="PANTHER" id="PTHR47894:SF4">
    <property type="entry name" value="HTH-TYPE TRANSCRIPTIONAL REGULATOR GADX"/>
    <property type="match status" value="1"/>
</dbReference>
<gene>
    <name evidence="5" type="ORF">TK0001_5540</name>
</gene>
<evidence type="ECO:0000313" key="6">
    <source>
        <dbReference type="Proteomes" id="UP000233769"/>
    </source>
</evidence>
<organism evidence="5 6">
    <name type="scientific">Methylorubrum extorquens</name>
    <name type="common">Methylobacterium dichloromethanicum</name>
    <name type="synonym">Methylobacterium extorquens</name>
    <dbReference type="NCBI Taxonomy" id="408"/>
    <lineage>
        <taxon>Bacteria</taxon>
        <taxon>Pseudomonadati</taxon>
        <taxon>Pseudomonadota</taxon>
        <taxon>Alphaproteobacteria</taxon>
        <taxon>Hyphomicrobiales</taxon>
        <taxon>Methylobacteriaceae</taxon>
        <taxon>Methylorubrum</taxon>
    </lineage>
</organism>
<dbReference type="AlphaFoldDB" id="A0A2N9AXR1"/>
<dbReference type="Pfam" id="PF12625">
    <property type="entry name" value="Arabinose_bd"/>
    <property type="match status" value="1"/>
</dbReference>
<evidence type="ECO:0000259" key="4">
    <source>
        <dbReference type="PROSITE" id="PS01124"/>
    </source>
</evidence>
<dbReference type="PROSITE" id="PS01124">
    <property type="entry name" value="HTH_ARAC_FAMILY_2"/>
    <property type="match status" value="1"/>
</dbReference>
<dbReference type="GO" id="GO:0003700">
    <property type="term" value="F:DNA-binding transcription factor activity"/>
    <property type="evidence" value="ECO:0007669"/>
    <property type="project" value="InterPro"/>
</dbReference>
<dbReference type="EMBL" id="LT962688">
    <property type="protein sequence ID" value="SOR32106.1"/>
    <property type="molecule type" value="Genomic_DNA"/>
</dbReference>
<keyword evidence="1" id="KW-0805">Transcription regulation</keyword>
<protein>
    <submittedName>
        <fullName evidence="5">DNA-binding domain-containing protein, AraC-type</fullName>
    </submittedName>
</protein>
<name>A0A2N9AXR1_METEX</name>
<dbReference type="RefSeq" id="WP_056116762.1">
    <property type="nucleotide sequence ID" value="NZ_CP110131.1"/>
</dbReference>
<feature type="domain" description="HTH araC/xylS-type" evidence="4">
    <location>
        <begin position="267"/>
        <end position="365"/>
    </location>
</feature>
<evidence type="ECO:0000256" key="1">
    <source>
        <dbReference type="ARBA" id="ARBA00023015"/>
    </source>
</evidence>
<dbReference type="SUPFAM" id="SSF46689">
    <property type="entry name" value="Homeodomain-like"/>
    <property type="match status" value="1"/>
</dbReference>
<evidence type="ECO:0000313" key="5">
    <source>
        <dbReference type="EMBL" id="SOR32106.1"/>
    </source>
</evidence>
<evidence type="ECO:0000256" key="2">
    <source>
        <dbReference type="ARBA" id="ARBA00023125"/>
    </source>
</evidence>
<dbReference type="Gene3D" id="1.10.10.60">
    <property type="entry name" value="Homeodomain-like"/>
    <property type="match status" value="1"/>
</dbReference>
<dbReference type="Pfam" id="PF12833">
    <property type="entry name" value="HTH_18"/>
    <property type="match status" value="1"/>
</dbReference>
<dbReference type="InterPro" id="IPR009057">
    <property type="entry name" value="Homeodomain-like_sf"/>
</dbReference>
<keyword evidence="3" id="KW-0804">Transcription</keyword>
<dbReference type="InterPro" id="IPR018060">
    <property type="entry name" value="HTH_AraC"/>
</dbReference>